<keyword evidence="3" id="KW-1185">Reference proteome</keyword>
<proteinExistence type="predicted"/>
<dbReference type="Pfam" id="PF04397">
    <property type="entry name" value="LytTR"/>
    <property type="match status" value="1"/>
</dbReference>
<protein>
    <recommendedName>
        <fullName evidence="1">HTH LytTR-type domain-containing protein</fullName>
    </recommendedName>
</protein>
<dbReference type="SUPFAM" id="SSF52172">
    <property type="entry name" value="CheY-like"/>
    <property type="match status" value="1"/>
</dbReference>
<dbReference type="InterPro" id="IPR011006">
    <property type="entry name" value="CheY-like_superfamily"/>
</dbReference>
<evidence type="ECO:0000259" key="1">
    <source>
        <dbReference type="PROSITE" id="PS50930"/>
    </source>
</evidence>
<evidence type="ECO:0000313" key="3">
    <source>
        <dbReference type="Proteomes" id="UP000233435"/>
    </source>
</evidence>
<sequence length="236" mass="27199">MKNYLIIDSDEESIRLIEHELQKTGRFELLGNTVCLNKALDLIITHQPDLVFINVDGVFADAFRFTLELHLYKIPLPAFIALSTNTELAYQSIKHEFYDYLITPLASCEINKSIARFQKKPVTDGKLVCLKSYKNYHFLNTQAIILLKADNNTTDFHMLNGDIITAFKTLKTFENKLPDHFKRVHKSFIINTSEVNRIDFGKGICKLNHFKNLIPFSKKYQGTMDAIFSSLPKITF</sequence>
<dbReference type="SMART" id="SM00850">
    <property type="entry name" value="LytTR"/>
    <property type="match status" value="1"/>
</dbReference>
<dbReference type="GO" id="GO:0000156">
    <property type="term" value="F:phosphorelay response regulator activity"/>
    <property type="evidence" value="ECO:0007669"/>
    <property type="project" value="InterPro"/>
</dbReference>
<reference evidence="2 3" key="1">
    <citation type="submission" date="2017-12" db="EMBL/GenBank/DDBJ databases">
        <title>Confluentibacter flavum sp. nov., isolated from the saline lake.</title>
        <authorList>
            <person name="Yu L."/>
        </authorList>
    </citation>
    <scope>NUCLEOTIDE SEQUENCE [LARGE SCALE GENOMIC DNA]</scope>
    <source>
        <strain evidence="2 3">3B</strain>
    </source>
</reference>
<gene>
    <name evidence="2" type="ORF">CSW08_14060</name>
</gene>
<dbReference type="Proteomes" id="UP000233435">
    <property type="component" value="Unassembled WGS sequence"/>
</dbReference>
<dbReference type="PANTHER" id="PTHR37299">
    <property type="entry name" value="TRANSCRIPTIONAL REGULATOR-RELATED"/>
    <property type="match status" value="1"/>
</dbReference>
<dbReference type="Gene3D" id="2.40.50.1020">
    <property type="entry name" value="LytTr DNA-binding domain"/>
    <property type="match status" value="1"/>
</dbReference>
<dbReference type="InterPro" id="IPR007492">
    <property type="entry name" value="LytTR_DNA-bd_dom"/>
</dbReference>
<dbReference type="OrthoDB" id="2168082at2"/>
<dbReference type="AlphaFoldDB" id="A0A2N3HH32"/>
<accession>A0A2N3HH32</accession>
<organism evidence="2 3">
    <name type="scientific">Confluentibacter flavum</name>
    <dbReference type="NCBI Taxonomy" id="1909700"/>
    <lineage>
        <taxon>Bacteria</taxon>
        <taxon>Pseudomonadati</taxon>
        <taxon>Bacteroidota</taxon>
        <taxon>Flavobacteriia</taxon>
        <taxon>Flavobacteriales</taxon>
        <taxon>Flavobacteriaceae</taxon>
        <taxon>Confluentibacter</taxon>
    </lineage>
</organism>
<comment type="caution">
    <text evidence="2">The sequence shown here is derived from an EMBL/GenBank/DDBJ whole genome shotgun (WGS) entry which is preliminary data.</text>
</comment>
<dbReference type="GO" id="GO:0003677">
    <property type="term" value="F:DNA binding"/>
    <property type="evidence" value="ECO:0007669"/>
    <property type="project" value="InterPro"/>
</dbReference>
<dbReference type="PROSITE" id="PS50930">
    <property type="entry name" value="HTH_LYTTR"/>
    <property type="match status" value="1"/>
</dbReference>
<feature type="domain" description="HTH LytTR-type" evidence="1">
    <location>
        <begin position="130"/>
        <end position="230"/>
    </location>
</feature>
<evidence type="ECO:0000313" key="2">
    <source>
        <dbReference type="EMBL" id="PKQ44223.1"/>
    </source>
</evidence>
<dbReference type="Gene3D" id="3.40.50.2300">
    <property type="match status" value="1"/>
</dbReference>
<dbReference type="RefSeq" id="WP_106660508.1">
    <property type="nucleotide sequence ID" value="NZ_PJEO01000051.1"/>
</dbReference>
<dbReference type="EMBL" id="PJEO01000051">
    <property type="protein sequence ID" value="PKQ44223.1"/>
    <property type="molecule type" value="Genomic_DNA"/>
</dbReference>
<dbReference type="InterPro" id="IPR046947">
    <property type="entry name" value="LytR-like"/>
</dbReference>
<name>A0A2N3HH32_9FLAO</name>
<dbReference type="PANTHER" id="PTHR37299:SF1">
    <property type="entry name" value="STAGE 0 SPORULATION PROTEIN A HOMOLOG"/>
    <property type="match status" value="1"/>
</dbReference>